<evidence type="ECO:0000256" key="4">
    <source>
        <dbReference type="ARBA" id="ARBA00022553"/>
    </source>
</evidence>
<dbReference type="OrthoDB" id="5576441at2759"/>
<keyword evidence="6" id="KW-0677">Repeat</keyword>
<evidence type="ECO:0000256" key="15">
    <source>
        <dbReference type="ARBA" id="ARBA00064578"/>
    </source>
</evidence>
<comment type="similarity">
    <text evidence="2">Belongs to the SLX4 family.</text>
</comment>
<dbReference type="GO" id="GO:0006260">
    <property type="term" value="P:DNA replication"/>
    <property type="evidence" value="ECO:0007669"/>
    <property type="project" value="InterPro"/>
</dbReference>
<keyword evidence="5" id="KW-0479">Metal-binding</keyword>
<dbReference type="PANTHER" id="PTHR21541">
    <property type="entry name" value="BTB POZ DOMAIN CONTAINING 12"/>
    <property type="match status" value="1"/>
</dbReference>
<dbReference type="SUPFAM" id="SSF54695">
    <property type="entry name" value="POZ domain"/>
    <property type="match status" value="1"/>
</dbReference>
<feature type="compositionally biased region" description="Polar residues" evidence="17">
    <location>
        <begin position="236"/>
        <end position="247"/>
    </location>
</feature>
<dbReference type="InterPro" id="IPR000210">
    <property type="entry name" value="BTB/POZ_dom"/>
</dbReference>
<feature type="region of interest" description="Disordered" evidence="17">
    <location>
        <begin position="221"/>
        <end position="247"/>
    </location>
</feature>
<dbReference type="GO" id="GO:0032206">
    <property type="term" value="P:positive regulation of telomere maintenance"/>
    <property type="evidence" value="ECO:0007669"/>
    <property type="project" value="UniProtKB-ARBA"/>
</dbReference>
<feature type="compositionally biased region" description="Polar residues" evidence="17">
    <location>
        <begin position="501"/>
        <end position="510"/>
    </location>
</feature>
<feature type="compositionally biased region" description="Low complexity" evidence="17">
    <location>
        <begin position="661"/>
        <end position="693"/>
    </location>
</feature>
<organism evidence="19 20">
    <name type="scientific">Phrynocephalus forsythii</name>
    <dbReference type="NCBI Taxonomy" id="171643"/>
    <lineage>
        <taxon>Eukaryota</taxon>
        <taxon>Metazoa</taxon>
        <taxon>Chordata</taxon>
        <taxon>Craniata</taxon>
        <taxon>Vertebrata</taxon>
        <taxon>Euteleostomi</taxon>
        <taxon>Lepidosauria</taxon>
        <taxon>Squamata</taxon>
        <taxon>Bifurcata</taxon>
        <taxon>Unidentata</taxon>
        <taxon>Episquamata</taxon>
        <taxon>Toxicofera</taxon>
        <taxon>Iguania</taxon>
        <taxon>Acrodonta</taxon>
        <taxon>Agamidae</taxon>
        <taxon>Agaminae</taxon>
        <taxon>Phrynocephalus</taxon>
    </lineage>
</organism>
<keyword evidence="12" id="KW-0234">DNA repair</keyword>
<feature type="compositionally biased region" description="Pro residues" evidence="17">
    <location>
        <begin position="650"/>
        <end position="660"/>
    </location>
</feature>
<dbReference type="GO" id="GO:0006281">
    <property type="term" value="P:DNA repair"/>
    <property type="evidence" value="ECO:0007669"/>
    <property type="project" value="UniProtKB-KW"/>
</dbReference>
<comment type="subunit">
    <text evidence="15">Forms a heterodimer with SLX1A/GIYD1. Interacts with ERCC4/XPF; catalytic subunit of the ERCC4-ERCC1 endonuclease. Interacts with MUS81; catalytic subunit of the MUS81-EME1 endonuclease. Interacts with MSH2; component of the MSH2-MSH3 mismatch repair complex. Interacts with TERF2-TERF2IP. Interacts with PLK1 and SLX4IP.</text>
</comment>
<keyword evidence="7" id="KW-0227">DNA damage</keyword>
<feature type="compositionally biased region" description="Acidic residues" evidence="17">
    <location>
        <begin position="735"/>
        <end position="745"/>
    </location>
</feature>
<evidence type="ECO:0000256" key="8">
    <source>
        <dbReference type="ARBA" id="ARBA00022771"/>
    </source>
</evidence>
<evidence type="ECO:0000256" key="6">
    <source>
        <dbReference type="ARBA" id="ARBA00022737"/>
    </source>
</evidence>
<evidence type="ECO:0000256" key="16">
    <source>
        <dbReference type="ARBA" id="ARBA00076095"/>
    </source>
</evidence>
<evidence type="ECO:0000256" key="13">
    <source>
        <dbReference type="ARBA" id="ARBA00023242"/>
    </source>
</evidence>
<gene>
    <name evidence="19" type="ORF">JRQ81_010454</name>
</gene>
<keyword evidence="4" id="KW-0597">Phosphoprotein</keyword>
<dbReference type="FunFam" id="3.30.710.10:FF:000116">
    <property type="entry name" value="SLX4 structure-specific endonuclease subunit"/>
    <property type="match status" value="1"/>
</dbReference>
<feature type="compositionally biased region" description="Low complexity" evidence="17">
    <location>
        <begin position="717"/>
        <end position="734"/>
    </location>
</feature>
<dbReference type="InterPro" id="IPR018574">
    <property type="entry name" value="Structure-sp_endonuc_su_Slx4"/>
</dbReference>
<dbReference type="GO" id="GO:0000712">
    <property type="term" value="P:resolution of meiotic recombination intermediates"/>
    <property type="evidence" value="ECO:0007669"/>
    <property type="project" value="TreeGrafter"/>
</dbReference>
<comment type="caution">
    <text evidence="19">The sequence shown here is derived from an EMBL/GenBank/DDBJ whole genome shotgun (WGS) entry which is preliminary data.</text>
</comment>
<name>A0A9Q1ARI6_9SAUR</name>
<reference evidence="19" key="1">
    <citation type="journal article" date="2023" name="DNA Res.">
        <title>Chromosome-level genome assembly of Phrynocephalus forsythii using third-generation DNA sequencing and Hi-C analysis.</title>
        <authorList>
            <person name="Qi Y."/>
            <person name="Zhao W."/>
            <person name="Zhao Y."/>
            <person name="Niu C."/>
            <person name="Cao S."/>
            <person name="Zhang Y."/>
        </authorList>
    </citation>
    <scope>NUCLEOTIDE SEQUENCE</scope>
    <source>
        <tissue evidence="19">Muscle</tissue>
    </source>
</reference>
<dbReference type="PROSITE" id="PS50097">
    <property type="entry name" value="BTB"/>
    <property type="match status" value="1"/>
</dbReference>
<evidence type="ECO:0000259" key="18">
    <source>
        <dbReference type="PROSITE" id="PS50097"/>
    </source>
</evidence>
<feature type="compositionally biased region" description="Basic and acidic residues" evidence="17">
    <location>
        <begin position="435"/>
        <end position="449"/>
    </location>
</feature>
<dbReference type="SMART" id="SM00225">
    <property type="entry name" value="BTB"/>
    <property type="match status" value="1"/>
</dbReference>
<feature type="region of interest" description="Disordered" evidence="17">
    <location>
        <begin position="464"/>
        <end position="484"/>
    </location>
</feature>
<feature type="region of interest" description="Disordered" evidence="17">
    <location>
        <begin position="942"/>
        <end position="1041"/>
    </location>
</feature>
<dbReference type="Gene3D" id="3.30.710.10">
    <property type="entry name" value="Potassium Channel Kv1.1, Chain A"/>
    <property type="match status" value="1"/>
</dbReference>
<feature type="compositionally biased region" description="Basic and acidic residues" evidence="17">
    <location>
        <begin position="694"/>
        <end position="704"/>
    </location>
</feature>
<evidence type="ECO:0000313" key="19">
    <source>
        <dbReference type="EMBL" id="KAJ7306088.1"/>
    </source>
</evidence>
<feature type="compositionally biased region" description="Pro residues" evidence="17">
    <location>
        <begin position="1006"/>
        <end position="1017"/>
    </location>
</feature>
<dbReference type="PANTHER" id="PTHR21541:SF3">
    <property type="entry name" value="STRUCTURE-SPECIFIC ENDONUCLEASE SUBUNIT SLX4"/>
    <property type="match status" value="1"/>
</dbReference>
<feature type="compositionally biased region" description="Polar residues" evidence="17">
    <location>
        <begin position="1031"/>
        <end position="1041"/>
    </location>
</feature>
<accession>A0A9Q1ARI6</accession>
<feature type="region of interest" description="Disordered" evidence="17">
    <location>
        <begin position="429"/>
        <end position="449"/>
    </location>
</feature>
<feature type="region of interest" description="Disordered" evidence="17">
    <location>
        <begin position="1213"/>
        <end position="1234"/>
    </location>
</feature>
<keyword evidence="11" id="KW-0233">DNA recombination</keyword>
<feature type="region of interest" description="Disordered" evidence="17">
    <location>
        <begin position="1"/>
        <end position="79"/>
    </location>
</feature>
<feature type="compositionally biased region" description="Low complexity" evidence="17">
    <location>
        <begin position="754"/>
        <end position="764"/>
    </location>
</feature>
<evidence type="ECO:0000256" key="9">
    <source>
        <dbReference type="ARBA" id="ARBA00022833"/>
    </source>
</evidence>
<proteinExistence type="inferred from homology"/>
<keyword evidence="20" id="KW-1185">Reference proteome</keyword>
<keyword evidence="3" id="KW-1017">Isopeptide bond</keyword>
<dbReference type="CDD" id="cd22999">
    <property type="entry name" value="SAP_SLX4"/>
    <property type="match status" value="1"/>
</dbReference>
<evidence type="ECO:0000256" key="2">
    <source>
        <dbReference type="ARBA" id="ARBA00006661"/>
    </source>
</evidence>
<feature type="region of interest" description="Disordered" evidence="17">
    <location>
        <begin position="276"/>
        <end position="308"/>
    </location>
</feature>
<evidence type="ECO:0000256" key="7">
    <source>
        <dbReference type="ARBA" id="ARBA00022763"/>
    </source>
</evidence>
<evidence type="ECO:0000256" key="3">
    <source>
        <dbReference type="ARBA" id="ARBA00022499"/>
    </source>
</evidence>
<dbReference type="GO" id="GO:0090656">
    <property type="term" value="P:t-circle formation"/>
    <property type="evidence" value="ECO:0007669"/>
    <property type="project" value="UniProtKB-ARBA"/>
</dbReference>
<dbReference type="EMBL" id="JAPFRF010000021">
    <property type="protein sequence ID" value="KAJ7306088.1"/>
    <property type="molecule type" value="Genomic_DNA"/>
</dbReference>
<evidence type="ECO:0000256" key="10">
    <source>
        <dbReference type="ARBA" id="ARBA00022843"/>
    </source>
</evidence>
<feature type="compositionally biased region" description="Low complexity" evidence="17">
    <location>
        <begin position="1"/>
        <end position="25"/>
    </location>
</feature>
<feature type="domain" description="BTB" evidence="18">
    <location>
        <begin position="329"/>
        <end position="403"/>
    </location>
</feature>
<comment type="subcellular location">
    <subcellularLocation>
        <location evidence="1">Nucleus</location>
    </subcellularLocation>
</comment>
<feature type="compositionally biased region" description="Low complexity" evidence="17">
    <location>
        <begin position="551"/>
        <end position="562"/>
    </location>
</feature>
<feature type="region of interest" description="Disordered" evidence="17">
    <location>
        <begin position="1169"/>
        <end position="1195"/>
    </location>
</feature>
<dbReference type="InterPro" id="IPR011333">
    <property type="entry name" value="SKP1/BTB/POZ_sf"/>
</dbReference>
<keyword evidence="13" id="KW-0539">Nucleus</keyword>
<dbReference type="Proteomes" id="UP001142489">
    <property type="component" value="Unassembled WGS sequence"/>
</dbReference>
<keyword evidence="9" id="KW-0862">Zinc</keyword>
<evidence type="ECO:0000256" key="12">
    <source>
        <dbReference type="ARBA" id="ARBA00023204"/>
    </source>
</evidence>
<feature type="compositionally biased region" description="Pro residues" evidence="17">
    <location>
        <begin position="26"/>
        <end position="52"/>
    </location>
</feature>
<dbReference type="Pfam" id="PF09494">
    <property type="entry name" value="Slx4"/>
    <property type="match status" value="1"/>
</dbReference>
<feature type="compositionally biased region" description="Basic and acidic residues" evidence="17">
    <location>
        <begin position="795"/>
        <end position="805"/>
    </location>
</feature>
<evidence type="ECO:0000256" key="5">
    <source>
        <dbReference type="ARBA" id="ARBA00022723"/>
    </source>
</evidence>
<dbReference type="GO" id="GO:0033557">
    <property type="term" value="C:Slx1-Slx4 complex"/>
    <property type="evidence" value="ECO:0007669"/>
    <property type="project" value="InterPro"/>
</dbReference>
<evidence type="ECO:0000256" key="1">
    <source>
        <dbReference type="ARBA" id="ARBA00004123"/>
    </source>
</evidence>
<keyword evidence="10" id="KW-0832">Ubl conjugation</keyword>
<evidence type="ECO:0000256" key="17">
    <source>
        <dbReference type="SAM" id="MobiDB-lite"/>
    </source>
</evidence>
<evidence type="ECO:0000313" key="20">
    <source>
        <dbReference type="Proteomes" id="UP001142489"/>
    </source>
</evidence>
<feature type="region of interest" description="Disordered" evidence="17">
    <location>
        <begin position="501"/>
        <end position="915"/>
    </location>
</feature>
<dbReference type="Pfam" id="PF00651">
    <property type="entry name" value="BTB"/>
    <property type="match status" value="1"/>
</dbReference>
<keyword evidence="8" id="KW-0863">Zinc-finger</keyword>
<sequence length="1339" mass="141202">MEVPAALLLQALRRQQQQQQQQQQHRPPPSSASSASPPPAPARSLPSVPPGQPKRKGISSVQNLAKKPKTAPKRDRADEDFMVAMAMSRSLLEKDKAAAKLRTKERKGRLKPPASPPLLLLQNAREMHRDMEERVGQLLSEAAEFPSTPRLPPSHLLERERFRRAAGQPAFPEGPRGSLWEFSSLTGLCLPGNFTATSLALPAPSRLPGTQESEGMLLGASPFQSRDDRAPPGSVARSQQEVSAASQRDVQVLQDLVELAGEGLTLTQWGQEVRQLEEPGQEEEMASTFQTDGFSPGESMLSQRSRPRTPLLDSLAGAFRGMINNPHLSDLQFQVDSGEILYAHMFVLYARCPLLMEAVDCEGFMVSEEGVAWTRRMVLNAVPREAMCVFLSYLYAADSSIPAQVLSDVGALATRFGLTELVAACEGGQPGLKASGKEREGDGGSGDGREKILEELLESMWMEEDHEAQPGGACPAEEAGSNNMSDQDLEEIYQFAATQTRLAQGPTTEGNRPGRGGTNSPQGEKTSLGGEEEGAELTPRSLLASGREVGQGEPLGLGLQQGAEGGRGPFLASGEPSQKEEEEEEECLLVGEGCSRPCPQGPGDPVELSPGTAGRGSPGAQSPSLQQEWAALSPRVGARERPGPAVPAQGPAPSPSPPPGAACARDPPGASPPCSAASLLPTLARRCSSPRSRSCQERPGKELPSRGPEQPPGGQPEGLPRGAGSPTGVVVVVLDSEEEEEEESEGEGRGKRPGSGSSLGSPVGPCWVPEHPSKWKASPGANSSVGPGSPLHLLSPKERAQEPREVFVVTGGSLGKRQAVWGLSSDEEDTSLDEGLMLVPDTPGPSQTRSAGGGSNSGPEEPWRPPGQAGPPAARSPSLPLEPPAREDAPQAFLRSCGPGSRCRLASPGATEEAEATVVILEDSEEEETEEVPVAAALFPGKVSSLPTEPTGAASAGKGLGMLSPAWSCRPRLEWNQAESSEDEGPGWLSRDSDSSDILPLAQRVPSPPAGTPPRPLDPASQAREAPGRTGPQTPMPSYSTMVTPELKKELRRLVVQKTGANGPEGGGGSLCGLVVQGPVLACLPAAVISPCCPRFGVRALPKQQMVLKLREIFQFTHQPLGAEVDETAASCAAGTLPHKRAKALVPSTLPKQATGSVQPSHLSAGGNLFGLGSWEDPSPGGKARPGRCSVQDGSAAPSFSAAACPLGSSTQISNAPHAAPQRPAPSSLAWGSEAPVASQSSSSVVFEAQRIPASQALGLETDKLEALQHYIHSTPALCRQLLLYQPIELAGLQAELKEKGIRVSLRRLLDFLDTHCITFTTAEARREKRTPRKGRRRC</sequence>
<dbReference type="GO" id="GO:0008270">
    <property type="term" value="F:zinc ion binding"/>
    <property type="evidence" value="ECO:0007669"/>
    <property type="project" value="UniProtKB-KW"/>
</dbReference>
<evidence type="ECO:0000256" key="11">
    <source>
        <dbReference type="ARBA" id="ARBA00023172"/>
    </source>
</evidence>
<evidence type="ECO:0000256" key="14">
    <source>
        <dbReference type="ARBA" id="ARBA00029496"/>
    </source>
</evidence>
<protein>
    <recommendedName>
        <fullName evidence="14">Structure-specific endonuclease subunit SLX4</fullName>
    </recommendedName>
    <alternativeName>
        <fullName evidence="16">BTB/POZ domain-containing protein 12</fullName>
    </alternativeName>
</protein>